<dbReference type="PANTHER" id="PTHR37424:SF1">
    <property type="entry name" value="BACTERIOFERRITIN-ASSOCIATED FERREDOXIN"/>
    <property type="match status" value="1"/>
</dbReference>
<accession>A0ABS8JLA8</accession>
<dbReference type="Pfam" id="PF04324">
    <property type="entry name" value="Fer2_BFD"/>
    <property type="match status" value="1"/>
</dbReference>
<comment type="cofactor">
    <cofactor evidence="7">
        <name>[2Fe-2S] cluster</name>
        <dbReference type="ChEBI" id="CHEBI:190135"/>
    </cofactor>
</comment>
<dbReference type="InterPro" id="IPR007419">
    <property type="entry name" value="BFD-like_2Fe2S-bd_dom"/>
</dbReference>
<evidence type="ECO:0000313" key="11">
    <source>
        <dbReference type="EMBL" id="MCC8364386.1"/>
    </source>
</evidence>
<keyword evidence="1" id="KW-0813">Transport</keyword>
<evidence type="ECO:0000256" key="1">
    <source>
        <dbReference type="ARBA" id="ARBA00022448"/>
    </source>
</evidence>
<comment type="caution">
    <text evidence="11">The sequence shown here is derived from an EMBL/GenBank/DDBJ whole genome shotgun (WGS) entry which is preliminary data.</text>
</comment>
<dbReference type="RefSeq" id="WP_230528178.1">
    <property type="nucleotide sequence ID" value="NZ_JAJGAK010000004.1"/>
</dbReference>
<reference evidence="11" key="1">
    <citation type="submission" date="2021-10" db="EMBL/GenBank/DDBJ databases">
        <authorList>
            <person name="Lyu M."/>
            <person name="Wang X."/>
            <person name="Meng X."/>
            <person name="Xu K."/>
        </authorList>
    </citation>
    <scope>NUCLEOTIDE SEQUENCE</scope>
    <source>
        <strain evidence="11">A6</strain>
    </source>
</reference>
<keyword evidence="6" id="KW-0411">Iron-sulfur</keyword>
<dbReference type="Proteomes" id="UP001165293">
    <property type="component" value="Unassembled WGS sequence"/>
</dbReference>
<evidence type="ECO:0000256" key="8">
    <source>
        <dbReference type="ARBA" id="ARBA00039386"/>
    </source>
</evidence>
<evidence type="ECO:0000313" key="12">
    <source>
        <dbReference type="Proteomes" id="UP001165293"/>
    </source>
</evidence>
<organism evidence="11 12">
    <name type="scientific">Noviluteimonas lactosilytica</name>
    <dbReference type="NCBI Taxonomy" id="2888523"/>
    <lineage>
        <taxon>Bacteria</taxon>
        <taxon>Pseudomonadati</taxon>
        <taxon>Pseudomonadota</taxon>
        <taxon>Gammaproteobacteria</taxon>
        <taxon>Lysobacterales</taxon>
        <taxon>Lysobacteraceae</taxon>
        <taxon>Noviluteimonas</taxon>
    </lineage>
</organism>
<dbReference type="InterPro" id="IPR052371">
    <property type="entry name" value="BFD-associated_ferredoxin"/>
</dbReference>
<sequence length="68" mass="7078">MFVCICHGITDTQIREAAENGCKSVSELTMRTGAGSSCGTCMDMASDLLAQHSPAKDAFADLPVLQAA</sequence>
<evidence type="ECO:0000256" key="4">
    <source>
        <dbReference type="ARBA" id="ARBA00022982"/>
    </source>
</evidence>
<keyword evidence="4" id="KW-0249">Electron transport</keyword>
<comment type="similarity">
    <text evidence="9">Belongs to the Bfd family.</text>
</comment>
<evidence type="ECO:0000256" key="3">
    <source>
        <dbReference type="ARBA" id="ARBA00022723"/>
    </source>
</evidence>
<keyword evidence="5" id="KW-0408">Iron</keyword>
<keyword evidence="2" id="KW-0001">2Fe-2S</keyword>
<evidence type="ECO:0000256" key="2">
    <source>
        <dbReference type="ARBA" id="ARBA00022714"/>
    </source>
</evidence>
<feature type="domain" description="BFD-like [2Fe-2S]-binding" evidence="10">
    <location>
        <begin position="3"/>
        <end position="50"/>
    </location>
</feature>
<keyword evidence="12" id="KW-1185">Reference proteome</keyword>
<evidence type="ECO:0000259" key="10">
    <source>
        <dbReference type="Pfam" id="PF04324"/>
    </source>
</evidence>
<proteinExistence type="inferred from homology"/>
<dbReference type="PANTHER" id="PTHR37424">
    <property type="entry name" value="BACTERIOFERRITIN-ASSOCIATED FERREDOXIN"/>
    <property type="match status" value="1"/>
</dbReference>
<dbReference type="Gene3D" id="1.10.10.1100">
    <property type="entry name" value="BFD-like [2Fe-2S]-binding domain"/>
    <property type="match status" value="1"/>
</dbReference>
<name>A0ABS8JLA8_9GAMM</name>
<keyword evidence="3" id="KW-0479">Metal-binding</keyword>
<evidence type="ECO:0000256" key="5">
    <source>
        <dbReference type="ARBA" id="ARBA00023004"/>
    </source>
</evidence>
<dbReference type="EMBL" id="JAJGAK010000004">
    <property type="protein sequence ID" value="MCC8364386.1"/>
    <property type="molecule type" value="Genomic_DNA"/>
</dbReference>
<protein>
    <recommendedName>
        <fullName evidence="8">Bacterioferritin-associated ferredoxin</fullName>
    </recommendedName>
</protein>
<dbReference type="InterPro" id="IPR041854">
    <property type="entry name" value="BFD-like_2Fe2S-bd_dom_sf"/>
</dbReference>
<evidence type="ECO:0000256" key="9">
    <source>
        <dbReference type="ARBA" id="ARBA00046332"/>
    </source>
</evidence>
<gene>
    <name evidence="11" type="ORF">LK996_15040</name>
</gene>
<evidence type="ECO:0000256" key="6">
    <source>
        <dbReference type="ARBA" id="ARBA00023014"/>
    </source>
</evidence>
<evidence type="ECO:0000256" key="7">
    <source>
        <dbReference type="ARBA" id="ARBA00034078"/>
    </source>
</evidence>